<evidence type="ECO:0000256" key="5">
    <source>
        <dbReference type="ARBA" id="ARBA00023136"/>
    </source>
</evidence>
<feature type="transmembrane region" description="Helical" evidence="8">
    <location>
        <begin position="401"/>
        <end position="429"/>
    </location>
</feature>
<comment type="caution">
    <text evidence="9">The sequence shown here is derived from an EMBL/GenBank/DDBJ whole genome shotgun (WGS) entry which is preliminary data.</text>
</comment>
<dbReference type="EMBL" id="JARKHS020027996">
    <property type="protein sequence ID" value="KAK8764866.1"/>
    <property type="molecule type" value="Genomic_DNA"/>
</dbReference>
<comment type="subcellular location">
    <subcellularLocation>
        <location evidence="1">Membrane</location>
        <topology evidence="1">Multi-pass membrane protein</topology>
    </subcellularLocation>
</comment>
<dbReference type="PANTHER" id="PTHR22730:SF1">
    <property type="entry name" value="PROMININ-LIKE PROTEIN"/>
    <property type="match status" value="1"/>
</dbReference>
<dbReference type="GO" id="GO:0016020">
    <property type="term" value="C:membrane"/>
    <property type="evidence" value="ECO:0007669"/>
    <property type="project" value="UniProtKB-SubCell"/>
</dbReference>
<feature type="compositionally biased region" description="Low complexity" evidence="7">
    <location>
        <begin position="643"/>
        <end position="655"/>
    </location>
</feature>
<dbReference type="PANTHER" id="PTHR22730">
    <property type="entry name" value="PROMININ PROM PROTEIN"/>
    <property type="match status" value="1"/>
</dbReference>
<keyword evidence="4 8" id="KW-1133">Transmembrane helix</keyword>
<evidence type="ECO:0000256" key="1">
    <source>
        <dbReference type="ARBA" id="ARBA00004141"/>
    </source>
</evidence>
<evidence type="ECO:0000256" key="3">
    <source>
        <dbReference type="ARBA" id="ARBA00022692"/>
    </source>
</evidence>
<feature type="compositionally biased region" description="Polar residues" evidence="7">
    <location>
        <begin position="659"/>
        <end position="668"/>
    </location>
</feature>
<evidence type="ECO:0000313" key="10">
    <source>
        <dbReference type="Proteomes" id="UP001321473"/>
    </source>
</evidence>
<gene>
    <name evidence="9" type="ORF">V5799_032526</name>
</gene>
<evidence type="ECO:0000256" key="4">
    <source>
        <dbReference type="ARBA" id="ARBA00022989"/>
    </source>
</evidence>
<evidence type="ECO:0000313" key="9">
    <source>
        <dbReference type="EMBL" id="KAK8764866.1"/>
    </source>
</evidence>
<dbReference type="AlphaFoldDB" id="A0AAQ4DQX6"/>
<proteinExistence type="inferred from homology"/>
<evidence type="ECO:0000256" key="7">
    <source>
        <dbReference type="SAM" id="MobiDB-lite"/>
    </source>
</evidence>
<feature type="transmembrane region" description="Helical" evidence="8">
    <location>
        <begin position="142"/>
        <end position="167"/>
    </location>
</feature>
<feature type="transmembrane region" description="Helical" evidence="8">
    <location>
        <begin position="98"/>
        <end position="121"/>
    </location>
</feature>
<name>A0AAQ4DQX6_AMBAM</name>
<reference evidence="9 10" key="1">
    <citation type="journal article" date="2023" name="Arcadia Sci">
        <title>De novo assembly of a long-read Amblyomma americanum tick genome.</title>
        <authorList>
            <person name="Chou S."/>
            <person name="Poskanzer K.E."/>
            <person name="Rollins M."/>
            <person name="Thuy-Boun P.S."/>
        </authorList>
    </citation>
    <scope>NUCLEOTIDE SEQUENCE [LARGE SCALE GENOMIC DNA]</scope>
    <source>
        <strain evidence="9">F_SG_1</strain>
        <tissue evidence="9">Salivary glands</tissue>
    </source>
</reference>
<feature type="transmembrane region" description="Helical" evidence="8">
    <location>
        <begin position="604"/>
        <end position="623"/>
    </location>
</feature>
<feature type="region of interest" description="Disordered" evidence="7">
    <location>
        <begin position="643"/>
        <end position="747"/>
    </location>
</feature>
<feature type="transmembrane region" description="Helical" evidence="8">
    <location>
        <begin position="353"/>
        <end position="380"/>
    </location>
</feature>
<organism evidence="9 10">
    <name type="scientific">Amblyomma americanum</name>
    <name type="common">Lone star tick</name>
    <dbReference type="NCBI Taxonomy" id="6943"/>
    <lineage>
        <taxon>Eukaryota</taxon>
        <taxon>Metazoa</taxon>
        <taxon>Ecdysozoa</taxon>
        <taxon>Arthropoda</taxon>
        <taxon>Chelicerata</taxon>
        <taxon>Arachnida</taxon>
        <taxon>Acari</taxon>
        <taxon>Parasitiformes</taxon>
        <taxon>Ixodida</taxon>
        <taxon>Ixodoidea</taxon>
        <taxon>Ixodidae</taxon>
        <taxon>Amblyomminae</taxon>
        <taxon>Amblyomma</taxon>
    </lineage>
</organism>
<keyword evidence="6" id="KW-0325">Glycoprotein</keyword>
<dbReference type="Proteomes" id="UP001321473">
    <property type="component" value="Unassembled WGS sequence"/>
</dbReference>
<protein>
    <submittedName>
        <fullName evidence="9">Uncharacterized protein</fullName>
    </submittedName>
</protein>
<keyword evidence="10" id="KW-1185">Reference proteome</keyword>
<dbReference type="InterPro" id="IPR008795">
    <property type="entry name" value="Prominin"/>
</dbReference>
<evidence type="ECO:0000256" key="6">
    <source>
        <dbReference type="ARBA" id="ARBA00023180"/>
    </source>
</evidence>
<keyword evidence="3 8" id="KW-0812">Transmembrane</keyword>
<evidence type="ECO:0000256" key="8">
    <source>
        <dbReference type="SAM" id="Phobius"/>
    </source>
</evidence>
<feature type="compositionally biased region" description="Basic and acidic residues" evidence="7">
    <location>
        <begin position="684"/>
        <end position="740"/>
    </location>
</feature>
<accession>A0AAQ4DQX6</accession>
<keyword evidence="5 8" id="KW-0472">Membrane</keyword>
<sequence length="747" mass="82539">MPNLVPISVKGSCLVALTLFVEPATHSVTAQIDYEDQEGDDAPTPILAGWYDISRMLVSLLVTKPRNADVISALVSTNTVDVDFIDLMDRFWSQQPSVFILILMSITYMVVLAIGTPLYFWARSRDMMGGDRTQDVNEGYKFVLQALTIAFVICIAVVGLTLVITVFTLCLQAPLVTGERKGLFADLKNVDTYARALGEVLHNVTESQKKALQYVHNATKPSHLVYVVYEFFLPQVESATSYMKIDSAQKLHLLAELAQSHSRVSSMLRVLDALKPALQKNITWFIASNFVETHNSEITAALSEVPKALAYVTHTKKHIDDDLTTFLRSLRIFMNRLNDDSRGSLTALFGNRFLYYGSASVIVSAVLLMFFGAAFLIGVASHNETVPPTKRSVVSERSGGGLLVGIALNAAFGFFVVLFTTITMIAGILADGYLCEPYNDLVRSQIPDSASASVLDAVWDTFWNSKVRGKYFANLIPGHWFLNCDSDKRFIDLLPASLTEKMNTVQNSSTSFALALSKIQVLLDKVLPNKGPDGMNPLHYEQLRSWLSDTTQQISVMWANSLKESVAVELPKIDSKGVECMQLFSMYDAAFRSFCDLTLKNHNGWWLAMYICMGLLGAMAVMSHHASRYFLIMINYTYDGSEVESTSSEDSTTGKGSDKSLSSVSDTNVADGKKQPRQGSEPPQDQKDIDSSTKSDAAKTSPSKDEDGKKDEKEIEKNAQEVKANDMGFKECRKNAEKGKQSTVTAE</sequence>
<comment type="similarity">
    <text evidence="2">Belongs to the prominin family.</text>
</comment>
<evidence type="ECO:0000256" key="2">
    <source>
        <dbReference type="ARBA" id="ARBA00006058"/>
    </source>
</evidence>